<evidence type="ECO:0000313" key="1">
    <source>
        <dbReference type="EMBL" id="TLM89387.1"/>
    </source>
</evidence>
<evidence type="ECO:0008006" key="3">
    <source>
        <dbReference type="Google" id="ProtNLM"/>
    </source>
</evidence>
<dbReference type="Gene3D" id="2.130.10.10">
    <property type="entry name" value="YVTN repeat-like/Quinoprotein amine dehydrogenase"/>
    <property type="match status" value="1"/>
</dbReference>
<dbReference type="SUPFAM" id="SSF110296">
    <property type="entry name" value="Oligoxyloglucan reducing end-specific cellobiohydrolase"/>
    <property type="match status" value="1"/>
</dbReference>
<evidence type="ECO:0000313" key="2">
    <source>
        <dbReference type="Proteomes" id="UP000305517"/>
    </source>
</evidence>
<reference evidence="1 2" key="1">
    <citation type="submission" date="2019-05" db="EMBL/GenBank/DDBJ databases">
        <title>Hymenobacter edaphi sp. nov., isolated from abandoned arsenic-contaminated farmland soil.</title>
        <authorList>
            <person name="Nie L."/>
        </authorList>
    </citation>
    <scope>NUCLEOTIDE SEQUENCE [LARGE SCALE GENOMIC DNA]</scope>
    <source>
        <strain evidence="1 2">1-3-3-8</strain>
    </source>
</reference>
<comment type="caution">
    <text evidence="1">The sequence shown here is derived from an EMBL/GenBank/DDBJ whole genome shotgun (WGS) entry which is preliminary data.</text>
</comment>
<name>A0A5R8WL38_9BACT</name>
<organism evidence="1 2">
    <name type="scientific">Hymenobacter jeollabukensis</name>
    <dbReference type="NCBI Taxonomy" id="2025313"/>
    <lineage>
        <taxon>Bacteria</taxon>
        <taxon>Pseudomonadati</taxon>
        <taxon>Bacteroidota</taxon>
        <taxon>Cytophagia</taxon>
        <taxon>Cytophagales</taxon>
        <taxon>Hymenobacteraceae</taxon>
        <taxon>Hymenobacter</taxon>
    </lineage>
</organism>
<accession>A0A5R8WL38</accession>
<gene>
    <name evidence="1" type="ORF">FDY95_20145</name>
</gene>
<keyword evidence="2" id="KW-1185">Reference proteome</keyword>
<sequence>MPASLESVAFFDANTGVAVGTSAAGVLQVQRTTDGGATWNSLTLPAPTGSGTESLTKRMVMGTTIWLSTDRGYVLRSVDSGVTWTRAATGLATSGGNIIQTQSGVAFRDALHGLAYLGYVIARNGTQTGYVLAGQMASTTDGGLTWTPVALTGTPRFGVVEAVPGTNIYLSGSDLYVGLDGGGMGQPVYEQGLSVSLDEGRTWEPLDQTIRYAHLAATSSTRL</sequence>
<dbReference type="AlphaFoldDB" id="A0A5R8WL38"/>
<dbReference type="OrthoDB" id="610388at2"/>
<protein>
    <recommendedName>
        <fullName evidence="3">Photosynthesis system II assembly factor Ycf48/Hcf136-like domain-containing protein</fullName>
    </recommendedName>
</protein>
<dbReference type="InterPro" id="IPR015943">
    <property type="entry name" value="WD40/YVTN_repeat-like_dom_sf"/>
</dbReference>
<dbReference type="Proteomes" id="UP000305517">
    <property type="component" value="Unassembled WGS sequence"/>
</dbReference>
<dbReference type="CDD" id="cd15482">
    <property type="entry name" value="Sialidase_non-viral"/>
    <property type="match status" value="1"/>
</dbReference>
<proteinExistence type="predicted"/>
<dbReference type="EMBL" id="VAJM01000013">
    <property type="protein sequence ID" value="TLM89387.1"/>
    <property type="molecule type" value="Genomic_DNA"/>
</dbReference>